<dbReference type="AlphaFoldDB" id="A0A382CMD2"/>
<sequence>MGGAAVFENVAEHLDEAVKLAERCPEKYQIPCFQALIRVLAQSDSPSTQDGNGQNGHSDAHRLVGNGDTSASTSNGSYTNSGASG</sequence>
<dbReference type="EMBL" id="UINC01034902">
    <property type="protein sequence ID" value="SVB26457.1"/>
    <property type="molecule type" value="Genomic_DNA"/>
</dbReference>
<feature type="compositionally biased region" description="Polar residues" evidence="1">
    <location>
        <begin position="67"/>
        <end position="85"/>
    </location>
</feature>
<feature type="compositionally biased region" description="Polar residues" evidence="1">
    <location>
        <begin position="44"/>
        <end position="57"/>
    </location>
</feature>
<feature type="non-terminal residue" evidence="2">
    <location>
        <position position="85"/>
    </location>
</feature>
<protein>
    <submittedName>
        <fullName evidence="2">Uncharacterized protein</fullName>
    </submittedName>
</protein>
<reference evidence="2" key="1">
    <citation type="submission" date="2018-05" db="EMBL/GenBank/DDBJ databases">
        <authorList>
            <person name="Lanie J.A."/>
            <person name="Ng W.-L."/>
            <person name="Kazmierczak K.M."/>
            <person name="Andrzejewski T.M."/>
            <person name="Davidsen T.M."/>
            <person name="Wayne K.J."/>
            <person name="Tettelin H."/>
            <person name="Glass J.I."/>
            <person name="Rusch D."/>
            <person name="Podicherti R."/>
            <person name="Tsui H.-C.T."/>
            <person name="Winkler M.E."/>
        </authorList>
    </citation>
    <scope>NUCLEOTIDE SEQUENCE</scope>
</reference>
<name>A0A382CMD2_9ZZZZ</name>
<evidence type="ECO:0000256" key="1">
    <source>
        <dbReference type="SAM" id="MobiDB-lite"/>
    </source>
</evidence>
<organism evidence="2">
    <name type="scientific">marine metagenome</name>
    <dbReference type="NCBI Taxonomy" id="408172"/>
    <lineage>
        <taxon>unclassified sequences</taxon>
        <taxon>metagenomes</taxon>
        <taxon>ecological metagenomes</taxon>
    </lineage>
</organism>
<proteinExistence type="predicted"/>
<feature type="region of interest" description="Disordered" evidence="1">
    <location>
        <begin position="44"/>
        <end position="85"/>
    </location>
</feature>
<evidence type="ECO:0000313" key="2">
    <source>
        <dbReference type="EMBL" id="SVB26457.1"/>
    </source>
</evidence>
<accession>A0A382CMD2</accession>
<gene>
    <name evidence="2" type="ORF">METZ01_LOCUS179311</name>
</gene>